<proteinExistence type="predicted"/>
<feature type="compositionally biased region" description="Low complexity" evidence="1">
    <location>
        <begin position="47"/>
        <end position="57"/>
    </location>
</feature>
<dbReference type="Proteomes" id="UP000800038">
    <property type="component" value="Unassembled WGS sequence"/>
</dbReference>
<sequence>MSLTTKLAPASSLRITKTKTESSTPPTNSLTKSPAPSYPSLLSKHCTTTPPSSTSPSRASSAWLGVKNALYVVSRLQSGCE</sequence>
<keyword evidence="3" id="KW-1185">Reference proteome</keyword>
<reference evidence="2" key="1">
    <citation type="journal article" date="2020" name="Stud. Mycol.">
        <title>101 Dothideomycetes genomes: a test case for predicting lifestyles and emergence of pathogens.</title>
        <authorList>
            <person name="Haridas S."/>
            <person name="Albert R."/>
            <person name="Binder M."/>
            <person name="Bloem J."/>
            <person name="Labutti K."/>
            <person name="Salamov A."/>
            <person name="Andreopoulos B."/>
            <person name="Baker S."/>
            <person name="Barry K."/>
            <person name="Bills G."/>
            <person name="Bluhm B."/>
            <person name="Cannon C."/>
            <person name="Castanera R."/>
            <person name="Culley D."/>
            <person name="Daum C."/>
            <person name="Ezra D."/>
            <person name="Gonzalez J."/>
            <person name="Henrissat B."/>
            <person name="Kuo A."/>
            <person name="Liang C."/>
            <person name="Lipzen A."/>
            <person name="Lutzoni F."/>
            <person name="Magnuson J."/>
            <person name="Mondo S."/>
            <person name="Nolan M."/>
            <person name="Ohm R."/>
            <person name="Pangilinan J."/>
            <person name="Park H.-J."/>
            <person name="Ramirez L."/>
            <person name="Alfaro M."/>
            <person name="Sun H."/>
            <person name="Tritt A."/>
            <person name="Yoshinaga Y."/>
            <person name="Zwiers L.-H."/>
            <person name="Turgeon B."/>
            <person name="Goodwin S."/>
            <person name="Spatafora J."/>
            <person name="Crous P."/>
            <person name="Grigoriev I."/>
        </authorList>
    </citation>
    <scope>NUCLEOTIDE SEQUENCE</scope>
    <source>
        <strain evidence="2">CBS 161.51</strain>
    </source>
</reference>
<accession>A0A6A5SUB3</accession>
<evidence type="ECO:0000313" key="2">
    <source>
        <dbReference type="EMBL" id="KAF1943388.1"/>
    </source>
</evidence>
<gene>
    <name evidence="2" type="ORF">EJ02DRAFT_132615</name>
</gene>
<dbReference type="AlphaFoldDB" id="A0A6A5SUB3"/>
<evidence type="ECO:0000313" key="3">
    <source>
        <dbReference type="Proteomes" id="UP000800038"/>
    </source>
</evidence>
<dbReference type="EMBL" id="ML976025">
    <property type="protein sequence ID" value="KAF1943388.1"/>
    <property type="molecule type" value="Genomic_DNA"/>
</dbReference>
<protein>
    <submittedName>
        <fullName evidence="2">Uncharacterized protein</fullName>
    </submittedName>
</protein>
<name>A0A6A5SUB3_9PLEO</name>
<organism evidence="2 3">
    <name type="scientific">Clathrospora elynae</name>
    <dbReference type="NCBI Taxonomy" id="706981"/>
    <lineage>
        <taxon>Eukaryota</taxon>
        <taxon>Fungi</taxon>
        <taxon>Dikarya</taxon>
        <taxon>Ascomycota</taxon>
        <taxon>Pezizomycotina</taxon>
        <taxon>Dothideomycetes</taxon>
        <taxon>Pleosporomycetidae</taxon>
        <taxon>Pleosporales</taxon>
        <taxon>Diademaceae</taxon>
        <taxon>Clathrospora</taxon>
    </lineage>
</organism>
<evidence type="ECO:0000256" key="1">
    <source>
        <dbReference type="SAM" id="MobiDB-lite"/>
    </source>
</evidence>
<feature type="region of interest" description="Disordered" evidence="1">
    <location>
        <begin position="1"/>
        <end position="61"/>
    </location>
</feature>